<protein>
    <submittedName>
        <fullName evidence="1">3145_t:CDS:1</fullName>
    </submittedName>
</protein>
<sequence>MINPSRYLTALTISTTYDSTFSSRYLEAAEKKLLWNDKPFETYLRAIKERKRYKSARASFRTTLDMQIEGSIADVDKYFIRILLWSSHTYHILSELFQSTRDTSFVRVLKILLTFCYENDLLPSTCELLAVEFRLEFEPSKQLLIVSPELAWSKRIYTLFVHQRILELQSTFFSVLGGAYSGLGRYSKQHADKARRLALRQIRTAQRLKDPILETKCWIYYAEGLIQLGKLNKAQKIIALQKEICSRNLMLLQEDTVLKMCENAQMKLNAAIEAAASRLDVSET</sequence>
<organism evidence="1 2">
    <name type="scientific">Paraglomus occultum</name>
    <dbReference type="NCBI Taxonomy" id="144539"/>
    <lineage>
        <taxon>Eukaryota</taxon>
        <taxon>Fungi</taxon>
        <taxon>Fungi incertae sedis</taxon>
        <taxon>Mucoromycota</taxon>
        <taxon>Glomeromycotina</taxon>
        <taxon>Glomeromycetes</taxon>
        <taxon>Paraglomerales</taxon>
        <taxon>Paraglomeraceae</taxon>
        <taxon>Paraglomus</taxon>
    </lineage>
</organism>
<reference evidence="1" key="1">
    <citation type="submission" date="2021-06" db="EMBL/GenBank/DDBJ databases">
        <authorList>
            <person name="Kallberg Y."/>
            <person name="Tangrot J."/>
            <person name="Rosling A."/>
        </authorList>
    </citation>
    <scope>NUCLEOTIDE SEQUENCE</scope>
    <source>
        <strain evidence="1">IA702</strain>
    </source>
</reference>
<dbReference type="InterPro" id="IPR032072">
    <property type="entry name" value="DUF4807"/>
</dbReference>
<gene>
    <name evidence="1" type="ORF">POCULU_LOCUS2896</name>
</gene>
<dbReference type="Proteomes" id="UP000789572">
    <property type="component" value="Unassembled WGS sequence"/>
</dbReference>
<dbReference type="PANTHER" id="PTHR36693:SF1">
    <property type="entry name" value="GH02722P"/>
    <property type="match status" value="1"/>
</dbReference>
<proteinExistence type="predicted"/>
<dbReference type="EMBL" id="CAJVPJ010000294">
    <property type="protein sequence ID" value="CAG8507530.1"/>
    <property type="molecule type" value="Genomic_DNA"/>
</dbReference>
<evidence type="ECO:0000313" key="1">
    <source>
        <dbReference type="EMBL" id="CAG8507530.1"/>
    </source>
</evidence>
<name>A0A9N9F449_9GLOM</name>
<dbReference type="PANTHER" id="PTHR36693">
    <property type="entry name" value="GH02722P"/>
    <property type="match status" value="1"/>
</dbReference>
<dbReference type="OrthoDB" id="121932at2759"/>
<accession>A0A9N9F449</accession>
<dbReference type="AlphaFoldDB" id="A0A9N9F449"/>
<keyword evidence="2" id="KW-1185">Reference proteome</keyword>
<evidence type="ECO:0000313" key="2">
    <source>
        <dbReference type="Proteomes" id="UP000789572"/>
    </source>
</evidence>
<comment type="caution">
    <text evidence="1">The sequence shown here is derived from an EMBL/GenBank/DDBJ whole genome shotgun (WGS) entry which is preliminary data.</text>
</comment>
<dbReference type="Pfam" id="PF16065">
    <property type="entry name" value="DUF4807"/>
    <property type="match status" value="1"/>
</dbReference>